<evidence type="ECO:0000256" key="6">
    <source>
        <dbReference type="ARBA" id="ARBA00023242"/>
    </source>
</evidence>
<dbReference type="SUPFAM" id="SSF48350">
    <property type="entry name" value="GTPase activation domain, GAP"/>
    <property type="match status" value="1"/>
</dbReference>
<dbReference type="OrthoDB" id="437889at2759"/>
<dbReference type="SMART" id="SM00324">
    <property type="entry name" value="RhoGAP"/>
    <property type="match status" value="1"/>
</dbReference>
<feature type="region of interest" description="Disordered" evidence="8">
    <location>
        <begin position="613"/>
        <end position="752"/>
    </location>
</feature>
<dbReference type="PANTHER" id="PTHR45876:SF8">
    <property type="entry name" value="FI04035P"/>
    <property type="match status" value="1"/>
</dbReference>
<feature type="region of interest" description="Disordered" evidence="8">
    <location>
        <begin position="575"/>
        <end position="599"/>
    </location>
</feature>
<dbReference type="PROSITE" id="PS50020">
    <property type="entry name" value="WW_DOMAIN_2"/>
    <property type="match status" value="1"/>
</dbReference>
<keyword evidence="2" id="KW-0343">GTPase activation</keyword>
<feature type="compositionally biased region" description="Polar residues" evidence="8">
    <location>
        <begin position="979"/>
        <end position="995"/>
    </location>
</feature>
<dbReference type="SUPFAM" id="SSF51045">
    <property type="entry name" value="WW domain"/>
    <property type="match status" value="1"/>
</dbReference>
<evidence type="ECO:0000256" key="3">
    <source>
        <dbReference type="ARBA" id="ARBA00022553"/>
    </source>
</evidence>
<feature type="compositionally biased region" description="Low complexity" evidence="8">
    <location>
        <begin position="545"/>
        <end position="562"/>
    </location>
</feature>
<evidence type="ECO:0000313" key="12">
    <source>
        <dbReference type="EMBL" id="JAI28982.1"/>
    </source>
</evidence>
<dbReference type="Gene3D" id="1.25.40.530">
    <property type="entry name" value="MyTH4 domain"/>
    <property type="match status" value="1"/>
</dbReference>
<dbReference type="InterPro" id="IPR038185">
    <property type="entry name" value="MyTH4_dom_sf"/>
</dbReference>
<feature type="region of interest" description="Disordered" evidence="8">
    <location>
        <begin position="1029"/>
        <end position="1051"/>
    </location>
</feature>
<dbReference type="Gene3D" id="2.20.70.10">
    <property type="match status" value="1"/>
</dbReference>
<evidence type="ECO:0000256" key="1">
    <source>
        <dbReference type="ARBA" id="ARBA00004123"/>
    </source>
</evidence>
<reference evidence="12" key="1">
    <citation type="submission" date="2015-06" db="EMBL/GenBank/DDBJ databases">
        <authorList>
            <person name="Hoefler B.C."/>
            <person name="Straight P.D."/>
        </authorList>
    </citation>
    <scope>NUCLEOTIDE SEQUENCE</scope>
</reference>
<dbReference type="InterPro" id="IPR000857">
    <property type="entry name" value="MyTH4_dom"/>
</dbReference>
<feature type="domain" description="MyTH4" evidence="11">
    <location>
        <begin position="1113"/>
        <end position="1281"/>
    </location>
</feature>
<feature type="compositionally biased region" description="Basic and acidic residues" evidence="8">
    <location>
        <begin position="238"/>
        <end position="251"/>
    </location>
</feature>
<feature type="compositionally biased region" description="Polar residues" evidence="8">
    <location>
        <begin position="223"/>
        <end position="237"/>
    </location>
</feature>
<feature type="domain" description="WW" evidence="9">
    <location>
        <begin position="68"/>
        <end position="95"/>
    </location>
</feature>
<dbReference type="Gene3D" id="1.10.555.10">
    <property type="entry name" value="Rho GTPase activation protein"/>
    <property type="match status" value="1"/>
</dbReference>
<feature type="compositionally biased region" description="Polar residues" evidence="8">
    <location>
        <begin position="737"/>
        <end position="746"/>
    </location>
</feature>
<evidence type="ECO:0000256" key="4">
    <source>
        <dbReference type="ARBA" id="ARBA00022737"/>
    </source>
</evidence>
<feature type="compositionally biased region" description="Low complexity" evidence="8">
    <location>
        <begin position="133"/>
        <end position="142"/>
    </location>
</feature>
<evidence type="ECO:0000259" key="9">
    <source>
        <dbReference type="PROSITE" id="PS50020"/>
    </source>
</evidence>
<feature type="domain" description="Rho-GAP" evidence="10">
    <location>
        <begin position="1295"/>
        <end position="1482"/>
    </location>
</feature>
<dbReference type="GO" id="GO:0005634">
    <property type="term" value="C:nucleus"/>
    <property type="evidence" value="ECO:0007669"/>
    <property type="project" value="UniProtKB-SubCell"/>
</dbReference>
<dbReference type="Pfam" id="PF00620">
    <property type="entry name" value="RhoGAP"/>
    <property type="match status" value="1"/>
</dbReference>
<evidence type="ECO:0000256" key="5">
    <source>
        <dbReference type="ARBA" id="ARBA00022990"/>
    </source>
</evidence>
<keyword evidence="4" id="KW-0677">Repeat</keyword>
<dbReference type="EMBL" id="GDHF01023332">
    <property type="protein sequence ID" value="JAI28982.1"/>
    <property type="molecule type" value="Transcribed_RNA"/>
</dbReference>
<dbReference type="Pfam" id="PF00784">
    <property type="entry name" value="MyTH4"/>
    <property type="match status" value="1"/>
</dbReference>
<feature type="compositionally biased region" description="Polar residues" evidence="8">
    <location>
        <begin position="626"/>
        <end position="637"/>
    </location>
</feature>
<feature type="compositionally biased region" description="Low complexity" evidence="8">
    <location>
        <begin position="912"/>
        <end position="926"/>
    </location>
</feature>
<dbReference type="PROSITE" id="PS51016">
    <property type="entry name" value="MYTH4"/>
    <property type="match status" value="1"/>
</dbReference>
<dbReference type="CDD" id="cd04389">
    <property type="entry name" value="RhoGAP_KIAA1688"/>
    <property type="match status" value="1"/>
</dbReference>
<feature type="region of interest" description="Disordered" evidence="8">
    <location>
        <begin position="795"/>
        <end position="830"/>
    </location>
</feature>
<feature type="compositionally biased region" description="Basic and acidic residues" evidence="8">
    <location>
        <begin position="709"/>
        <end position="727"/>
    </location>
</feature>
<evidence type="ECO:0000256" key="7">
    <source>
        <dbReference type="ARBA" id="ARBA00070269"/>
    </source>
</evidence>
<sequence>MEKSASTIQGERSCGKMSSSCSNERIEWVEIIEPRTKEHMYANLTTGECVWDPPEDVPIKRTDSSQWWELFDTNTQRFYYYNAATQKTVWHRPSKCDIIPLAKLQTLKQNTDPSDRKESSTQTQHTTGGGGSQSQSTSATQSPLAAVGKLRAQRSAAREAAGLAAMNNTNTGGSVGSGGKRSSAGMDGRSANALPLHASSEEKLSAEFISSPRGRHSFRVGTGDSSSFTDMQPFSSRRSQDSTNHYKESGKSSDSSLSSIHGYRRFNDAGAGESLRLGSLQKQRTRKEGSSFDLLQESCSSHNLPHASSYGGGGNDNGSSGVGGGVTGDKYFDRHHKQTPTQTQTHSPQQQQLLPGHHLPGYCSSKSSDVASPTHSAHTPQPKKKISPDGGSAAGTGASGQYPPLAYAHQRHSQPQQQQQAPRAQRISGSGGSGSGGRHHGAAEYAGEREREYKVSLARSGSFMSTAINPTAAGHHSKSYRKSSGEANGGAASDDSMHEKYFKSVENTPLSRRRHAAASKTTSGDGTSGGGGTSGSSSNKKHSSDSSPQSPISPQIKSKSSKAANNALGSAFATNTALHSPGHSPTAPLHTKHHKQDSSCSLELLNMERMSLTKPTSPHLSDVVAASSSTSPNNLVATTVGMKNFPSSDNIGGMLTHSSRSSTDSRSKQRSSTAARAYQQQTSQLQQHQSQDNRSVGSLRHNSTGVDKQANRRSNEHYYDSSRGNKHEYRRSRGSRQHNNLLNADNSDVEYDNGNISPLYSNWDQEMHQHLLPLKNYIMEQAKLSGHYVFGDPIDSDSYHSDSQSEHSLSGHEPDNEDSDGGSDTHGGYLEHNYGMIDDYANMDDSVSYYAYQYPPYDPSGREDISDNVEAVLEGIGSQGAERASEFAQKPKQRYQISFYDTAHTTHITPTQQQQQQQQQQYQQRQPSFGHHQLGSQTQIQQNQLYSNTPALAPHHHLPPQPPLPPHQHLQLDADTKQKQSQTLPSPNRQISRIAQSGGVSGSTGIDGNNIAGTGVVGTGGGSVRLHHYAKDESGGGTASMSRTPRLPPPSLKPTIQQIFPPSERAPPNLGGLSTTLVCMKECDIEKFAADNLNLHSKGIFRKKSSVRDMLSWTPEPISRPMLALSRDKSDKKTAIELFKLVQIYMGDRKARVGMSLNSVAIDIIVAALPQQQLRDELYVQLCRQTTENPKRDSLIRGWELMAICLSFVPPSPTFQPTLLNYMNRHRDPAFATSFPEVGKWPIHVQISHYATVCCRRLDRIGSHGRRQAKKPTEDEVEQARNQILRVSMFGNTIAEVMDLQKDKFPNRKLPWIQTTLSEHVLLLNGKQTEGIFRVSADVDEVNCLKSRLDRWDVPDYKNSMVDAHAPASLLKLWYRELYDPLIPDQFYEECVNTEDPDKAKEIVDKLPELNKLVLTYLVHFLQQFSHADVVSCTKMDSSNLAMVFAPNCLRCTSDDPKVILENARKEMAFMRTLIQHMDTTHVANLT</sequence>
<feature type="compositionally biased region" description="Low complexity" evidence="8">
    <location>
        <begin position="153"/>
        <end position="165"/>
    </location>
</feature>
<dbReference type="FunFam" id="1.25.40.530:FF:000007">
    <property type="entry name" value="Rho GTPase-activating protein 39"/>
    <property type="match status" value="1"/>
</dbReference>
<feature type="region of interest" description="Disordered" evidence="8">
    <location>
        <begin position="303"/>
        <end position="450"/>
    </location>
</feature>
<feature type="compositionally biased region" description="Low complexity" evidence="8">
    <location>
        <begin position="679"/>
        <end position="690"/>
    </location>
</feature>
<name>A0A0K8UQL7_BACLA</name>
<dbReference type="PANTHER" id="PTHR45876">
    <property type="entry name" value="FI04035P"/>
    <property type="match status" value="1"/>
</dbReference>
<evidence type="ECO:0000259" key="11">
    <source>
        <dbReference type="PROSITE" id="PS51016"/>
    </source>
</evidence>
<feature type="compositionally biased region" description="Low complexity" evidence="8">
    <location>
        <begin position="413"/>
        <end position="428"/>
    </location>
</feature>
<dbReference type="GO" id="GO:0007165">
    <property type="term" value="P:signal transduction"/>
    <property type="evidence" value="ECO:0007669"/>
    <property type="project" value="InterPro"/>
</dbReference>
<organism evidence="12">
    <name type="scientific">Bactrocera latifrons</name>
    <name type="common">Malaysian fruit fly</name>
    <name type="synonym">Chaetodacus latifrons</name>
    <dbReference type="NCBI Taxonomy" id="174628"/>
    <lineage>
        <taxon>Eukaryota</taxon>
        <taxon>Metazoa</taxon>
        <taxon>Ecdysozoa</taxon>
        <taxon>Arthropoda</taxon>
        <taxon>Hexapoda</taxon>
        <taxon>Insecta</taxon>
        <taxon>Pterygota</taxon>
        <taxon>Neoptera</taxon>
        <taxon>Endopterygota</taxon>
        <taxon>Diptera</taxon>
        <taxon>Brachycera</taxon>
        <taxon>Muscomorpha</taxon>
        <taxon>Tephritoidea</taxon>
        <taxon>Tephritidae</taxon>
        <taxon>Bactrocera</taxon>
        <taxon>Bactrocera</taxon>
    </lineage>
</organism>
<feature type="compositionally biased region" description="Polar residues" evidence="8">
    <location>
        <begin position="934"/>
        <end position="949"/>
    </location>
</feature>
<feature type="compositionally biased region" description="Gly residues" evidence="8">
    <location>
        <begin position="310"/>
        <end position="327"/>
    </location>
</feature>
<dbReference type="FunFam" id="1.10.555.10:FF:000011">
    <property type="entry name" value="Rho GTPase-activating protein 39"/>
    <property type="match status" value="1"/>
</dbReference>
<dbReference type="GO" id="GO:0005737">
    <property type="term" value="C:cytoplasm"/>
    <property type="evidence" value="ECO:0007669"/>
    <property type="project" value="TreeGrafter"/>
</dbReference>
<feature type="compositionally biased region" description="Polar residues" evidence="8">
    <location>
        <begin position="364"/>
        <end position="379"/>
    </location>
</feature>
<evidence type="ECO:0000256" key="2">
    <source>
        <dbReference type="ARBA" id="ARBA00022468"/>
    </source>
</evidence>
<feature type="compositionally biased region" description="Basic and acidic residues" evidence="8">
    <location>
        <begin position="797"/>
        <end position="814"/>
    </location>
</feature>
<feature type="region of interest" description="Disordered" evidence="8">
    <location>
        <begin position="108"/>
        <end position="260"/>
    </location>
</feature>
<dbReference type="InterPro" id="IPR001202">
    <property type="entry name" value="WW_dom"/>
</dbReference>
<dbReference type="FunFam" id="2.20.70.10:FF:000022">
    <property type="entry name" value="Rho GTPase activating protein 39"/>
    <property type="match status" value="1"/>
</dbReference>
<evidence type="ECO:0000256" key="8">
    <source>
        <dbReference type="SAM" id="MobiDB-lite"/>
    </source>
</evidence>
<keyword evidence="3" id="KW-0597">Phosphoprotein</keyword>
<dbReference type="SMART" id="SM00139">
    <property type="entry name" value="MyTH4"/>
    <property type="match status" value="1"/>
</dbReference>
<dbReference type="InterPro" id="IPR008936">
    <property type="entry name" value="Rho_GTPase_activation_prot"/>
</dbReference>
<feature type="compositionally biased region" description="Polar residues" evidence="8">
    <location>
        <begin position="692"/>
        <end position="706"/>
    </location>
</feature>
<dbReference type="GO" id="GO:0005856">
    <property type="term" value="C:cytoskeleton"/>
    <property type="evidence" value="ECO:0007669"/>
    <property type="project" value="InterPro"/>
</dbReference>
<keyword evidence="6" id="KW-0539">Nucleus</keyword>
<feature type="region of interest" description="Disordered" evidence="8">
    <location>
        <begin position="467"/>
        <end position="563"/>
    </location>
</feature>
<proteinExistence type="predicted"/>
<feature type="region of interest" description="Disordered" evidence="8">
    <location>
        <begin position="907"/>
        <end position="1009"/>
    </location>
</feature>
<comment type="subcellular location">
    <subcellularLocation>
        <location evidence="1">Nucleus</location>
    </subcellularLocation>
</comment>
<dbReference type="InterPro" id="IPR000198">
    <property type="entry name" value="RhoGAP_dom"/>
</dbReference>
<protein>
    <recommendedName>
        <fullName evidence="7">Rho GTPase-activating protein 39</fullName>
    </recommendedName>
</protein>
<feature type="compositionally biased region" description="Low complexity" evidence="8">
    <location>
        <begin position="339"/>
        <end position="361"/>
    </location>
</feature>
<keyword evidence="5" id="KW-0007">Acetylation</keyword>
<dbReference type="GO" id="GO:0005096">
    <property type="term" value="F:GTPase activator activity"/>
    <property type="evidence" value="ECO:0007669"/>
    <property type="project" value="UniProtKB-KW"/>
</dbReference>
<evidence type="ECO:0000259" key="10">
    <source>
        <dbReference type="PROSITE" id="PS50238"/>
    </source>
</evidence>
<dbReference type="PROSITE" id="PS50238">
    <property type="entry name" value="RHOGAP"/>
    <property type="match status" value="1"/>
</dbReference>
<gene>
    <name evidence="12" type="primary">ARHGAP39_1</name>
    <name evidence="12" type="ORF">c0_g1_i1</name>
</gene>
<dbReference type="InterPro" id="IPR036020">
    <property type="entry name" value="WW_dom_sf"/>
</dbReference>
<accession>A0A0K8UQL7</accession>